<dbReference type="Pfam" id="PF00651">
    <property type="entry name" value="BTB"/>
    <property type="match status" value="1"/>
</dbReference>
<comment type="caution">
    <text evidence="2">The sequence shown here is derived from an EMBL/GenBank/DDBJ whole genome shotgun (WGS) entry which is preliminary data.</text>
</comment>
<gene>
    <name evidence="2" type="ORF">D9613_004845</name>
</gene>
<accession>A0A8H4QYT3</accession>
<feature type="domain" description="BTB" evidence="1">
    <location>
        <begin position="14"/>
        <end position="80"/>
    </location>
</feature>
<dbReference type="InterPro" id="IPR000210">
    <property type="entry name" value="BTB/POZ_dom"/>
</dbReference>
<organism evidence="2 3">
    <name type="scientific">Agrocybe pediades</name>
    <dbReference type="NCBI Taxonomy" id="84607"/>
    <lineage>
        <taxon>Eukaryota</taxon>
        <taxon>Fungi</taxon>
        <taxon>Dikarya</taxon>
        <taxon>Basidiomycota</taxon>
        <taxon>Agaricomycotina</taxon>
        <taxon>Agaricomycetes</taxon>
        <taxon>Agaricomycetidae</taxon>
        <taxon>Agaricales</taxon>
        <taxon>Agaricineae</taxon>
        <taxon>Strophariaceae</taxon>
        <taxon>Agrocybe</taxon>
    </lineage>
</organism>
<dbReference type="AlphaFoldDB" id="A0A8H4QYT3"/>
<evidence type="ECO:0000313" key="3">
    <source>
        <dbReference type="Proteomes" id="UP000521872"/>
    </source>
</evidence>
<dbReference type="PROSITE" id="PS50097">
    <property type="entry name" value="BTB"/>
    <property type="match status" value="1"/>
</dbReference>
<dbReference type="SUPFAM" id="SSF54695">
    <property type="entry name" value="POZ domain"/>
    <property type="match status" value="1"/>
</dbReference>
<protein>
    <recommendedName>
        <fullName evidence="1">BTB domain-containing protein</fullName>
    </recommendedName>
</protein>
<dbReference type="Gene3D" id="3.30.710.10">
    <property type="entry name" value="Potassium Channel Kv1.1, Chain A"/>
    <property type="match status" value="1"/>
</dbReference>
<dbReference type="EMBL" id="JAACJL010000016">
    <property type="protein sequence ID" value="KAF4619703.1"/>
    <property type="molecule type" value="Genomic_DNA"/>
</dbReference>
<evidence type="ECO:0000259" key="1">
    <source>
        <dbReference type="PROSITE" id="PS50097"/>
    </source>
</evidence>
<dbReference type="SMART" id="SM00225">
    <property type="entry name" value="BTB"/>
    <property type="match status" value="1"/>
</dbReference>
<evidence type="ECO:0000313" key="2">
    <source>
        <dbReference type="EMBL" id="KAF4619703.1"/>
    </source>
</evidence>
<name>A0A8H4QYT3_9AGAR</name>
<reference evidence="2 3" key="1">
    <citation type="submission" date="2019-12" db="EMBL/GenBank/DDBJ databases">
        <authorList>
            <person name="Floudas D."/>
            <person name="Bentzer J."/>
            <person name="Ahren D."/>
            <person name="Johansson T."/>
            <person name="Persson P."/>
            <person name="Tunlid A."/>
        </authorList>
    </citation>
    <scope>NUCLEOTIDE SEQUENCE [LARGE SCALE GENOMIC DNA]</scope>
    <source>
        <strain evidence="2 3">CBS 102.39</strain>
    </source>
</reference>
<sequence>MAITLDYNFDAPDADIILLSSDSAGGSTEFHLHQCILSAASPFFHDMFSLPQGDHFTGKLPVIPISEPAHVIDILLRFVYPISRPAIASLDELCLVLGAAVKYDFGQAILSLRTLLLTPRFLRSSPIRVYAVASQYDFIEEAEVAARHTLSVSLLDAPPCEDLKYINAYDYHQLLRLHQDRSAAAVSLLKTPENVKCMQCNGSVFTMHDAPKWWSHFENAARKELEKRPTTDVVFGIDFVFKAARESGCSRCPESVLDSWKFLAGLKEVIDGLPAMISIRQAGR</sequence>
<proteinExistence type="predicted"/>
<dbReference type="CDD" id="cd18186">
    <property type="entry name" value="BTB_POZ_ZBTB_KLHL-like"/>
    <property type="match status" value="1"/>
</dbReference>
<dbReference type="Proteomes" id="UP000521872">
    <property type="component" value="Unassembled WGS sequence"/>
</dbReference>
<dbReference type="InterPro" id="IPR011333">
    <property type="entry name" value="SKP1/BTB/POZ_sf"/>
</dbReference>
<keyword evidence="3" id="KW-1185">Reference proteome</keyword>